<evidence type="ECO:0000313" key="2">
    <source>
        <dbReference type="EMBL" id="SMO36339.1"/>
    </source>
</evidence>
<dbReference type="EMBL" id="WKKG01000010">
    <property type="protein sequence ID" value="MRX69814.1"/>
    <property type="molecule type" value="Genomic_DNA"/>
</dbReference>
<organism evidence="2 3">
    <name type="scientific">Flavobacterium resistens</name>
    <dbReference type="NCBI Taxonomy" id="443612"/>
    <lineage>
        <taxon>Bacteria</taxon>
        <taxon>Pseudomonadati</taxon>
        <taxon>Bacteroidota</taxon>
        <taxon>Flavobacteriia</taxon>
        <taxon>Flavobacteriales</taxon>
        <taxon>Flavobacteriaceae</taxon>
        <taxon>Flavobacterium</taxon>
    </lineage>
</organism>
<proteinExistence type="predicted"/>
<protein>
    <submittedName>
        <fullName evidence="2">Uncharacterized protein</fullName>
    </submittedName>
</protein>
<evidence type="ECO:0000313" key="3">
    <source>
        <dbReference type="Proteomes" id="UP000317289"/>
    </source>
</evidence>
<gene>
    <name evidence="1" type="ORF">GJU42_17725</name>
    <name evidence="2" type="ORF">SAMN06265349_101264</name>
</gene>
<accession>A0A521ANE1</accession>
<sequence>MNKKNVFTITICICFIMQMISQEKQIINNTEKYKQFGLVWGLMKYQHSEVSNGKYNWDEKFVENFDKLESVTSQTNLNAFLLNFILSIPESKIKTNTDTDNLFAKNYDYKWIEQYSDNKELYASIK</sequence>
<reference evidence="1 4" key="2">
    <citation type="submission" date="2019-11" db="EMBL/GenBank/DDBJ databases">
        <title>Flavobacterium resistens genome.</title>
        <authorList>
            <person name="Wilson V.M."/>
            <person name="Newman J.D."/>
        </authorList>
    </citation>
    <scope>NUCLEOTIDE SEQUENCE [LARGE SCALE GENOMIC DNA]</scope>
    <source>
        <strain evidence="1 4">DSM 19382</strain>
    </source>
</reference>
<keyword evidence="4" id="KW-1185">Reference proteome</keyword>
<dbReference type="RefSeq" id="WP_142448895.1">
    <property type="nucleotide sequence ID" value="NZ_FXTA01000001.1"/>
</dbReference>
<dbReference type="Proteomes" id="UP000468990">
    <property type="component" value="Unassembled WGS sequence"/>
</dbReference>
<reference evidence="2 3" key="1">
    <citation type="submission" date="2017-05" db="EMBL/GenBank/DDBJ databases">
        <authorList>
            <person name="Varghese N."/>
            <person name="Submissions S."/>
        </authorList>
    </citation>
    <scope>NUCLEOTIDE SEQUENCE [LARGE SCALE GENOMIC DNA]</scope>
    <source>
        <strain evidence="2 3">DSM 19382</strain>
    </source>
</reference>
<dbReference type="EMBL" id="FXTA01000001">
    <property type="protein sequence ID" value="SMO36339.1"/>
    <property type="molecule type" value="Genomic_DNA"/>
</dbReference>
<dbReference type="OrthoDB" id="5379939at2"/>
<dbReference type="AlphaFoldDB" id="A0A521ANE1"/>
<evidence type="ECO:0000313" key="4">
    <source>
        <dbReference type="Proteomes" id="UP000468990"/>
    </source>
</evidence>
<evidence type="ECO:0000313" key="1">
    <source>
        <dbReference type="EMBL" id="MRX69814.1"/>
    </source>
</evidence>
<dbReference type="Proteomes" id="UP000317289">
    <property type="component" value="Unassembled WGS sequence"/>
</dbReference>
<name>A0A521ANE1_9FLAO</name>